<gene>
    <name evidence="1" type="ORF">UFOPK3495_00959</name>
</gene>
<sequence>MVSAPRIWEMTWSLARPDGRATFEFIERDGEVRILWRRIGNHSIYKSV</sequence>
<evidence type="ECO:0000313" key="1">
    <source>
        <dbReference type="EMBL" id="CAB4901057.1"/>
    </source>
</evidence>
<accession>A0A6J7FZF5</accession>
<organism evidence="1">
    <name type="scientific">freshwater metagenome</name>
    <dbReference type="NCBI Taxonomy" id="449393"/>
    <lineage>
        <taxon>unclassified sequences</taxon>
        <taxon>metagenomes</taxon>
        <taxon>ecological metagenomes</taxon>
    </lineage>
</organism>
<name>A0A6J7FZF5_9ZZZZ</name>
<reference evidence="1" key="1">
    <citation type="submission" date="2020-05" db="EMBL/GenBank/DDBJ databases">
        <authorList>
            <person name="Chiriac C."/>
            <person name="Salcher M."/>
            <person name="Ghai R."/>
            <person name="Kavagutti S V."/>
        </authorList>
    </citation>
    <scope>NUCLEOTIDE SEQUENCE</scope>
</reference>
<dbReference type="AlphaFoldDB" id="A0A6J7FZF5"/>
<protein>
    <submittedName>
        <fullName evidence="1">Unannotated protein</fullName>
    </submittedName>
</protein>
<dbReference type="EMBL" id="CAFBMC010000047">
    <property type="protein sequence ID" value="CAB4901057.1"/>
    <property type="molecule type" value="Genomic_DNA"/>
</dbReference>
<proteinExistence type="predicted"/>